<feature type="region of interest" description="Disordered" evidence="1">
    <location>
        <begin position="31"/>
        <end position="66"/>
    </location>
</feature>
<dbReference type="EMBL" id="CADEAL010004306">
    <property type="protein sequence ID" value="CAB1456633.1"/>
    <property type="molecule type" value="Genomic_DNA"/>
</dbReference>
<comment type="caution">
    <text evidence="2">The sequence shown here is derived from an EMBL/GenBank/DDBJ whole genome shotgun (WGS) entry which is preliminary data.</text>
</comment>
<proteinExistence type="predicted"/>
<evidence type="ECO:0000313" key="3">
    <source>
        <dbReference type="Proteomes" id="UP001153269"/>
    </source>
</evidence>
<accession>A0A9N7VT13</accession>
<protein>
    <submittedName>
        <fullName evidence="2">Uncharacterized protein</fullName>
    </submittedName>
</protein>
<gene>
    <name evidence="2" type="ORF">PLEPLA_LOCUS44425</name>
</gene>
<sequence>MSGCMQNISPSHQCTSPDLICMYVNIHPSPSPPLIKPPRTTAGTGNASRPLRQGQDSEDARSGASVTEMYLLPLM</sequence>
<keyword evidence="3" id="KW-1185">Reference proteome</keyword>
<dbReference type="AlphaFoldDB" id="A0A9N7VT13"/>
<evidence type="ECO:0000313" key="2">
    <source>
        <dbReference type="EMBL" id="CAB1456633.1"/>
    </source>
</evidence>
<evidence type="ECO:0000256" key="1">
    <source>
        <dbReference type="SAM" id="MobiDB-lite"/>
    </source>
</evidence>
<name>A0A9N7VT13_PLEPL</name>
<reference evidence="2" key="1">
    <citation type="submission" date="2020-03" db="EMBL/GenBank/DDBJ databases">
        <authorList>
            <person name="Weist P."/>
        </authorList>
    </citation>
    <scope>NUCLEOTIDE SEQUENCE</scope>
</reference>
<dbReference type="Proteomes" id="UP001153269">
    <property type="component" value="Unassembled WGS sequence"/>
</dbReference>
<organism evidence="2 3">
    <name type="scientific">Pleuronectes platessa</name>
    <name type="common">European plaice</name>
    <dbReference type="NCBI Taxonomy" id="8262"/>
    <lineage>
        <taxon>Eukaryota</taxon>
        <taxon>Metazoa</taxon>
        <taxon>Chordata</taxon>
        <taxon>Craniata</taxon>
        <taxon>Vertebrata</taxon>
        <taxon>Euteleostomi</taxon>
        <taxon>Actinopterygii</taxon>
        <taxon>Neopterygii</taxon>
        <taxon>Teleostei</taxon>
        <taxon>Neoteleostei</taxon>
        <taxon>Acanthomorphata</taxon>
        <taxon>Carangaria</taxon>
        <taxon>Pleuronectiformes</taxon>
        <taxon>Pleuronectoidei</taxon>
        <taxon>Pleuronectidae</taxon>
        <taxon>Pleuronectes</taxon>
    </lineage>
</organism>